<evidence type="ECO:0000256" key="1">
    <source>
        <dbReference type="ARBA" id="ARBA00001974"/>
    </source>
</evidence>
<dbReference type="GO" id="GO:0004497">
    <property type="term" value="F:monooxygenase activity"/>
    <property type="evidence" value="ECO:0007669"/>
    <property type="project" value="InterPro"/>
</dbReference>
<protein>
    <recommendedName>
        <fullName evidence="4">MnmG N-terminal domain-containing protein</fullName>
    </recommendedName>
</protein>
<comment type="cofactor">
    <cofactor evidence="1">
        <name>FAD</name>
        <dbReference type="ChEBI" id="CHEBI:57692"/>
    </cofactor>
</comment>
<dbReference type="AlphaFoldDB" id="A0A381XB91"/>
<accession>A0A381XB91</accession>
<dbReference type="EMBL" id="UINC01014509">
    <property type="protein sequence ID" value="SVA61842.1"/>
    <property type="molecule type" value="Genomic_DNA"/>
</dbReference>
<evidence type="ECO:0000256" key="3">
    <source>
        <dbReference type="ARBA" id="ARBA00022827"/>
    </source>
</evidence>
<evidence type="ECO:0000313" key="5">
    <source>
        <dbReference type="EMBL" id="SVA61842.1"/>
    </source>
</evidence>
<dbReference type="Gene3D" id="3.30.9.100">
    <property type="match status" value="1"/>
</dbReference>
<gene>
    <name evidence="5" type="ORF">METZ01_LOCUS114696</name>
</gene>
<dbReference type="PANTHER" id="PTHR43747:SF1">
    <property type="entry name" value="SLR1998 PROTEIN"/>
    <property type="match status" value="1"/>
</dbReference>
<dbReference type="InterPro" id="IPR006905">
    <property type="entry name" value="Flavin_halogenase"/>
</dbReference>
<reference evidence="5" key="1">
    <citation type="submission" date="2018-05" db="EMBL/GenBank/DDBJ databases">
        <authorList>
            <person name="Lanie J.A."/>
            <person name="Ng W.-L."/>
            <person name="Kazmierczak K.M."/>
            <person name="Andrzejewski T.M."/>
            <person name="Davidsen T.M."/>
            <person name="Wayne K.J."/>
            <person name="Tettelin H."/>
            <person name="Glass J.I."/>
            <person name="Rusch D."/>
            <person name="Podicherti R."/>
            <person name="Tsui H.-C.T."/>
            <person name="Winkler M.E."/>
        </authorList>
    </citation>
    <scope>NUCLEOTIDE SEQUENCE</scope>
</reference>
<dbReference type="InterPro" id="IPR050816">
    <property type="entry name" value="Flavin-dep_Halogenase_NPB"/>
</dbReference>
<dbReference type="InterPro" id="IPR036188">
    <property type="entry name" value="FAD/NAD-bd_sf"/>
</dbReference>
<evidence type="ECO:0000256" key="2">
    <source>
        <dbReference type="ARBA" id="ARBA00022630"/>
    </source>
</evidence>
<evidence type="ECO:0000259" key="4">
    <source>
        <dbReference type="Pfam" id="PF01134"/>
    </source>
</evidence>
<dbReference type="SUPFAM" id="SSF51905">
    <property type="entry name" value="FAD/NAD(P)-binding domain"/>
    <property type="match status" value="1"/>
</dbReference>
<dbReference type="Gene3D" id="3.50.50.60">
    <property type="entry name" value="FAD/NAD(P)-binding domain"/>
    <property type="match status" value="1"/>
</dbReference>
<organism evidence="5">
    <name type="scientific">marine metagenome</name>
    <dbReference type="NCBI Taxonomy" id="408172"/>
    <lineage>
        <taxon>unclassified sequences</taxon>
        <taxon>metagenomes</taxon>
        <taxon>ecological metagenomes</taxon>
    </lineage>
</organism>
<name>A0A381XB91_9ZZZZ</name>
<dbReference type="PRINTS" id="PR00420">
    <property type="entry name" value="RNGMNOXGNASE"/>
</dbReference>
<dbReference type="PANTHER" id="PTHR43747">
    <property type="entry name" value="FAD-BINDING PROTEIN"/>
    <property type="match status" value="1"/>
</dbReference>
<dbReference type="Pfam" id="PF04820">
    <property type="entry name" value="Trp_halogenase"/>
    <property type="match status" value="1"/>
</dbReference>
<sequence>METTDIVVIGGGPAGSTAASMSARAGLSVVLLERERFPRDHVGESLLPASMPILEELGVYSKIEEAGFLPKYGATMVWGKNDTPWTWRFAETNNTYKHSYQVSRRDFDLILLNRSRELGVDVREECTVNKIMFDEDRVVGVEYQDSEDNKVSLMARFVVDASGQSAIISRLKGARKWDESFRNLAVYGYFEGITRLPSPDQNNIFVESYADGWVWNIPLKDGLSSVGAVVDGKKATKVLKDQSIQQFFENQISATSYNREMISTGEQVGPPTVVRDWSYISEEMAGPGWVSAGDAACFIDPLFSSGVHIALMSGVLSSAYAVTSLESPEMSEPTAAVYQEMILREYSLFRELANLFYESNRSVDSYFWEARRIAGTMDDTDARSAFVRAVSGQSVRGYERAVLERGDLPNAVSIALDSAANELKMRQDLLHNMGPSLSDAVPVLHSDTRIVRKPVLSEWRFEYGVLLYSPGRIEGTVCSKFVEMLVNFLDGRSTVNQITKRLAEQSENTSEETLRDYVNETIRILYIEGAIERL</sequence>
<keyword evidence="3" id="KW-0274">FAD</keyword>
<proteinExistence type="predicted"/>
<feature type="domain" description="MnmG N-terminal" evidence="4">
    <location>
        <begin position="5"/>
        <end position="33"/>
    </location>
</feature>
<dbReference type="InterPro" id="IPR040131">
    <property type="entry name" value="MnmG_N"/>
</dbReference>
<dbReference type="Pfam" id="PF01134">
    <property type="entry name" value="GIDA"/>
    <property type="match status" value="1"/>
</dbReference>
<keyword evidence="2" id="KW-0285">Flavoprotein</keyword>